<dbReference type="Proteomes" id="UP001281410">
    <property type="component" value="Unassembled WGS sequence"/>
</dbReference>
<feature type="domain" description="FAR1" evidence="2">
    <location>
        <begin position="54"/>
        <end position="141"/>
    </location>
</feature>
<dbReference type="Pfam" id="PF03101">
    <property type="entry name" value="FAR1"/>
    <property type="match status" value="1"/>
</dbReference>
<sequence>MNDVSIDMNRSKGSSERQFESCTDSSKNLYIPHVSDEHKPKLGQEFLSLDGVKEFYSSYAKKVGFSVRINSSKKSKHNSEIIQKEYVCSKEGTYFTSMISERKRRHGMTREDCNAKLSVVKSKTKGYMVKQFVEGHSHTLATPRKVHLLRSHRNVSIAKICLSKHLLVVNIYTSTSSNEYT</sequence>
<dbReference type="AlphaFoldDB" id="A0AAE0B736"/>
<name>A0AAE0B736_9ROSI</name>
<keyword evidence="4" id="KW-1185">Reference proteome</keyword>
<accession>A0AAE0B736</accession>
<comment type="caution">
    <text evidence="3">The sequence shown here is derived from an EMBL/GenBank/DDBJ whole genome shotgun (WGS) entry which is preliminary data.</text>
</comment>
<evidence type="ECO:0000313" key="4">
    <source>
        <dbReference type="Proteomes" id="UP001281410"/>
    </source>
</evidence>
<gene>
    <name evidence="3" type="ORF">Dsin_002446</name>
</gene>
<protein>
    <recommendedName>
        <fullName evidence="2">FAR1 domain-containing protein</fullName>
    </recommendedName>
</protein>
<feature type="region of interest" description="Disordered" evidence="1">
    <location>
        <begin position="1"/>
        <end position="23"/>
    </location>
</feature>
<evidence type="ECO:0000313" key="3">
    <source>
        <dbReference type="EMBL" id="KAK3230565.1"/>
    </source>
</evidence>
<dbReference type="PANTHER" id="PTHR46328:SF38">
    <property type="entry name" value="FAR1 DNA-BINDING DOMAIN PROTEIN"/>
    <property type="match status" value="1"/>
</dbReference>
<reference evidence="3" key="1">
    <citation type="journal article" date="2023" name="Plant J.">
        <title>Genome sequences and population genomics provide insights into the demographic history, inbreeding, and mutation load of two 'living fossil' tree species of Dipteronia.</title>
        <authorList>
            <person name="Feng Y."/>
            <person name="Comes H.P."/>
            <person name="Chen J."/>
            <person name="Zhu S."/>
            <person name="Lu R."/>
            <person name="Zhang X."/>
            <person name="Li P."/>
            <person name="Qiu J."/>
            <person name="Olsen K.M."/>
            <person name="Qiu Y."/>
        </authorList>
    </citation>
    <scope>NUCLEOTIDE SEQUENCE</scope>
    <source>
        <strain evidence="3">NBL</strain>
    </source>
</reference>
<dbReference type="InterPro" id="IPR004330">
    <property type="entry name" value="FAR1_DNA_bnd_dom"/>
</dbReference>
<organism evidence="3 4">
    <name type="scientific">Dipteronia sinensis</name>
    <dbReference type="NCBI Taxonomy" id="43782"/>
    <lineage>
        <taxon>Eukaryota</taxon>
        <taxon>Viridiplantae</taxon>
        <taxon>Streptophyta</taxon>
        <taxon>Embryophyta</taxon>
        <taxon>Tracheophyta</taxon>
        <taxon>Spermatophyta</taxon>
        <taxon>Magnoliopsida</taxon>
        <taxon>eudicotyledons</taxon>
        <taxon>Gunneridae</taxon>
        <taxon>Pentapetalae</taxon>
        <taxon>rosids</taxon>
        <taxon>malvids</taxon>
        <taxon>Sapindales</taxon>
        <taxon>Sapindaceae</taxon>
        <taxon>Hippocastanoideae</taxon>
        <taxon>Acereae</taxon>
        <taxon>Dipteronia</taxon>
    </lineage>
</organism>
<dbReference type="PANTHER" id="PTHR46328">
    <property type="entry name" value="FAR-RED IMPAIRED RESPONSIVE (FAR1) FAMILY PROTEIN-RELATED"/>
    <property type="match status" value="1"/>
</dbReference>
<feature type="compositionally biased region" description="Basic and acidic residues" evidence="1">
    <location>
        <begin position="9"/>
        <end position="19"/>
    </location>
</feature>
<evidence type="ECO:0000259" key="2">
    <source>
        <dbReference type="Pfam" id="PF03101"/>
    </source>
</evidence>
<proteinExistence type="predicted"/>
<dbReference type="EMBL" id="JANJYJ010000001">
    <property type="protein sequence ID" value="KAK3230565.1"/>
    <property type="molecule type" value="Genomic_DNA"/>
</dbReference>
<evidence type="ECO:0000256" key="1">
    <source>
        <dbReference type="SAM" id="MobiDB-lite"/>
    </source>
</evidence>